<dbReference type="Gene3D" id="2.60.40.10">
    <property type="entry name" value="Immunoglobulins"/>
    <property type="match status" value="1"/>
</dbReference>
<comment type="subcellular location">
    <subcellularLocation>
        <location evidence="1">Membrane</location>
        <topology evidence="1">Single-pass type I membrane protein</topology>
    </subcellularLocation>
</comment>
<keyword evidence="4 9" id="KW-1133">Transmembrane helix</keyword>
<dbReference type="SUPFAM" id="SSF49265">
    <property type="entry name" value="Fibronectin type III"/>
    <property type="match status" value="1"/>
</dbReference>
<dbReference type="AlphaFoldDB" id="A0A3Q2CIP1"/>
<feature type="signal peptide" evidence="10">
    <location>
        <begin position="1"/>
        <end position="23"/>
    </location>
</feature>
<keyword evidence="13" id="KW-1185">Reference proteome</keyword>
<dbReference type="PANTHER" id="PTHR23037:SF27">
    <property type="entry name" value="INTERLEUKIN-7 RECEPTOR SUBUNIT ALPHA"/>
    <property type="match status" value="1"/>
</dbReference>
<dbReference type="PANTHER" id="PTHR23037">
    <property type="entry name" value="CYTOKINE RECEPTOR"/>
    <property type="match status" value="1"/>
</dbReference>
<feature type="compositionally biased region" description="Polar residues" evidence="8">
    <location>
        <begin position="365"/>
        <end position="382"/>
    </location>
</feature>
<dbReference type="PROSITE" id="PS50853">
    <property type="entry name" value="FN3"/>
    <property type="match status" value="1"/>
</dbReference>
<evidence type="ECO:0000256" key="10">
    <source>
        <dbReference type="SAM" id="SignalP"/>
    </source>
</evidence>
<feature type="domain" description="Fibronectin type-III" evidence="11">
    <location>
        <begin position="130"/>
        <end position="229"/>
    </location>
</feature>
<evidence type="ECO:0000256" key="7">
    <source>
        <dbReference type="ARBA" id="ARBA00023180"/>
    </source>
</evidence>
<dbReference type="STRING" id="28743.ENSCVAP00000005002"/>
<evidence type="ECO:0000256" key="3">
    <source>
        <dbReference type="ARBA" id="ARBA00022729"/>
    </source>
</evidence>
<feature type="transmembrane region" description="Helical" evidence="9">
    <location>
        <begin position="239"/>
        <end position="259"/>
    </location>
</feature>
<dbReference type="GO" id="GO:0030097">
    <property type="term" value="P:hemopoiesis"/>
    <property type="evidence" value="ECO:0007669"/>
    <property type="project" value="TreeGrafter"/>
</dbReference>
<sequence>MLPGWRATVLLLLLLLQAWGSQAQSGDGDSDIELQLSCVSHISITNNSLTCQLLRRSSDEEDEEPEAESIQKMSVCLEVYGHGKKWRCFHAKGDTVTSQQLLPTSSVNVTVKRKGGGTVSAIVNLRDIVKPLSPKVWNVTLEPQLRRAVIFMQIPYSNDYLTLENQLFQFNLWTKGSNITQNISSQNFLPIDMQHLRQNSEYEVRVRAIPNRGWKGTWSEWSEVYTFEIPGEPQWQTTVNILVVSFSSAVLLSLIIIFWRNKIFTYMWPSVPHPKQTLIQICKPNKGLLLNLNPEVFSSLKVYPQEEAPSEEAEPSLGPAAAGGSPSSSAQSSDCRSTTSISTEELEISALLSRSSSDGEDSLPRDSTSPVNVPQQEDQAGNLQPDGLKQSEEAYVTMSSFYQIK</sequence>
<dbReference type="InterPro" id="IPR036116">
    <property type="entry name" value="FN3_sf"/>
</dbReference>
<evidence type="ECO:0000256" key="9">
    <source>
        <dbReference type="SAM" id="Phobius"/>
    </source>
</evidence>
<evidence type="ECO:0000256" key="2">
    <source>
        <dbReference type="ARBA" id="ARBA00022692"/>
    </source>
</evidence>
<keyword evidence="2 9" id="KW-0812">Transmembrane</keyword>
<keyword evidence="5 9" id="KW-0472">Membrane</keyword>
<dbReference type="PROSITE" id="PS01355">
    <property type="entry name" value="HEMATOPO_REC_S_F1"/>
    <property type="match status" value="1"/>
</dbReference>
<dbReference type="InterPro" id="IPR003961">
    <property type="entry name" value="FN3_dom"/>
</dbReference>
<dbReference type="GO" id="GO:0009897">
    <property type="term" value="C:external side of plasma membrane"/>
    <property type="evidence" value="ECO:0007669"/>
    <property type="project" value="TreeGrafter"/>
</dbReference>
<evidence type="ECO:0000256" key="5">
    <source>
        <dbReference type="ARBA" id="ARBA00023136"/>
    </source>
</evidence>
<keyword evidence="3 10" id="KW-0732">Signal</keyword>
<accession>A0A3Q2CIP1</accession>
<dbReference type="GO" id="GO:0004896">
    <property type="term" value="F:cytokine receptor activity"/>
    <property type="evidence" value="ECO:0007669"/>
    <property type="project" value="InterPro"/>
</dbReference>
<evidence type="ECO:0000256" key="4">
    <source>
        <dbReference type="ARBA" id="ARBA00022989"/>
    </source>
</evidence>
<dbReference type="KEGG" id="cvg:107095097"/>
<dbReference type="InterPro" id="IPR003531">
    <property type="entry name" value="Hempt_rcpt_S_F1_CS"/>
</dbReference>
<reference evidence="12" key="1">
    <citation type="submission" date="2025-08" db="UniProtKB">
        <authorList>
            <consortium name="Ensembl"/>
        </authorList>
    </citation>
    <scope>IDENTIFICATION</scope>
</reference>
<dbReference type="Ensembl" id="ENSCVAT00000007408.1">
    <property type="protein sequence ID" value="ENSCVAP00000005002.1"/>
    <property type="gene ID" value="ENSCVAG00000006329.1"/>
</dbReference>
<keyword evidence="7" id="KW-0325">Glycoprotein</keyword>
<keyword evidence="6" id="KW-0675">Receptor</keyword>
<dbReference type="Proteomes" id="UP000265020">
    <property type="component" value="Unassembled WGS sequence"/>
</dbReference>
<dbReference type="CTD" id="3575"/>
<dbReference type="GO" id="GO:0046427">
    <property type="term" value="P:positive regulation of receptor signaling pathway via JAK-STAT"/>
    <property type="evidence" value="ECO:0007669"/>
    <property type="project" value="TreeGrafter"/>
</dbReference>
<evidence type="ECO:0000256" key="1">
    <source>
        <dbReference type="ARBA" id="ARBA00004479"/>
    </source>
</evidence>
<feature type="compositionally biased region" description="Polar residues" evidence="8">
    <location>
        <begin position="334"/>
        <end position="343"/>
    </location>
</feature>
<dbReference type="OMA" id="QIHRVDD"/>
<dbReference type="RefSeq" id="XP_015246553.1">
    <property type="nucleotide sequence ID" value="XM_015391067.1"/>
</dbReference>
<evidence type="ECO:0000256" key="8">
    <source>
        <dbReference type="SAM" id="MobiDB-lite"/>
    </source>
</evidence>
<dbReference type="OrthoDB" id="8611929at2759"/>
<evidence type="ECO:0000313" key="12">
    <source>
        <dbReference type="Ensembl" id="ENSCVAP00000005002.1"/>
    </source>
</evidence>
<reference evidence="12" key="2">
    <citation type="submission" date="2025-09" db="UniProtKB">
        <authorList>
            <consortium name="Ensembl"/>
        </authorList>
    </citation>
    <scope>IDENTIFICATION</scope>
</reference>
<feature type="region of interest" description="Disordered" evidence="8">
    <location>
        <begin position="305"/>
        <end position="390"/>
    </location>
</feature>
<evidence type="ECO:0000256" key="6">
    <source>
        <dbReference type="ARBA" id="ARBA00023170"/>
    </source>
</evidence>
<dbReference type="GeneTree" id="ENSGT00510000049239"/>
<evidence type="ECO:0000259" key="11">
    <source>
        <dbReference type="PROSITE" id="PS50853"/>
    </source>
</evidence>
<dbReference type="GeneID" id="107095097"/>
<dbReference type="InterPro" id="IPR013783">
    <property type="entry name" value="Ig-like_fold"/>
</dbReference>
<name>A0A3Q2CIP1_CYPVA</name>
<evidence type="ECO:0000313" key="13">
    <source>
        <dbReference type="Proteomes" id="UP000265020"/>
    </source>
</evidence>
<organism evidence="12 13">
    <name type="scientific">Cyprinodon variegatus</name>
    <name type="common">Sheepshead minnow</name>
    <dbReference type="NCBI Taxonomy" id="28743"/>
    <lineage>
        <taxon>Eukaryota</taxon>
        <taxon>Metazoa</taxon>
        <taxon>Chordata</taxon>
        <taxon>Craniata</taxon>
        <taxon>Vertebrata</taxon>
        <taxon>Euteleostomi</taxon>
        <taxon>Actinopterygii</taxon>
        <taxon>Neopterygii</taxon>
        <taxon>Teleostei</taxon>
        <taxon>Neoteleostei</taxon>
        <taxon>Acanthomorphata</taxon>
        <taxon>Ovalentaria</taxon>
        <taxon>Atherinomorphae</taxon>
        <taxon>Cyprinodontiformes</taxon>
        <taxon>Cyprinodontidae</taxon>
        <taxon>Cyprinodon</taxon>
    </lineage>
</organism>
<protein>
    <submittedName>
        <fullName evidence="12">Interleukin 7 receptor</fullName>
    </submittedName>
</protein>
<feature type="compositionally biased region" description="Low complexity" evidence="8">
    <location>
        <begin position="315"/>
        <end position="333"/>
    </location>
</feature>
<proteinExistence type="predicted"/>
<feature type="chain" id="PRO_5018566153" evidence="10">
    <location>
        <begin position="24"/>
        <end position="405"/>
    </location>
</feature>
<dbReference type="CDD" id="cd00063">
    <property type="entry name" value="FN3"/>
    <property type="match status" value="1"/>
</dbReference>